<dbReference type="SUPFAM" id="SSF55729">
    <property type="entry name" value="Acyl-CoA N-acyltransferases (Nat)"/>
    <property type="match status" value="1"/>
</dbReference>
<dbReference type="AlphaFoldDB" id="A0A1S8LDZ7"/>
<sequence>MEYNIKNINCEGDKMKIIEQSPNEEASLVLLEELSKCLKDITGSSGKSSFNSLDVLVPRSLFVVAYDENENAVGCGAFRPINKEIAEVKRVYAKIKAKGIGKKILIYLENEAHKRGYSALVLETRKVNLRAVNFYKAMGYVATANYGKYVGNTEAICFRKEI</sequence>
<dbReference type="STRING" id="84029.CROST_10600"/>
<dbReference type="PANTHER" id="PTHR43305:SF1">
    <property type="entry name" value="FAMILY N-ACETYLTRANSFERASE, PUTATIVE (AFU_ORTHOLOGUE AFUA_2G01380)-RELATED"/>
    <property type="match status" value="1"/>
</dbReference>
<gene>
    <name evidence="1" type="ORF">CROST_010150</name>
</gene>
<dbReference type="Proteomes" id="UP000190951">
    <property type="component" value="Chromosome"/>
</dbReference>
<name>A0A1S8LDZ7_9CLOT</name>
<dbReference type="PANTHER" id="PTHR43305">
    <property type="entry name" value="FAMILY N-ACETYLTRANSFERASE, PUTATIVE (AFU_ORTHOLOGUE AFUA_2G01380)-RELATED"/>
    <property type="match status" value="1"/>
</dbReference>
<dbReference type="InterPro" id="IPR000182">
    <property type="entry name" value="GNAT_dom"/>
</dbReference>
<organism evidence="1 2">
    <name type="scientific">Clostridium felsineum</name>
    <dbReference type="NCBI Taxonomy" id="36839"/>
    <lineage>
        <taxon>Bacteria</taxon>
        <taxon>Bacillati</taxon>
        <taxon>Bacillota</taxon>
        <taxon>Clostridia</taxon>
        <taxon>Eubacteriales</taxon>
        <taxon>Clostridiaceae</taxon>
        <taxon>Clostridium</taxon>
    </lineage>
</organism>
<dbReference type="InterPro" id="IPR016181">
    <property type="entry name" value="Acyl_CoA_acyltransferase"/>
</dbReference>
<keyword evidence="2" id="KW-1185">Reference proteome</keyword>
<dbReference type="GO" id="GO:0016747">
    <property type="term" value="F:acyltransferase activity, transferring groups other than amino-acyl groups"/>
    <property type="evidence" value="ECO:0007669"/>
    <property type="project" value="InterPro"/>
</dbReference>
<dbReference type="EMBL" id="CP096983">
    <property type="protein sequence ID" value="URZ10307.1"/>
    <property type="molecule type" value="Genomic_DNA"/>
</dbReference>
<dbReference type="KEGG" id="crw:CROST_010150"/>
<dbReference type="Pfam" id="PF00583">
    <property type="entry name" value="Acetyltransf_1"/>
    <property type="match status" value="1"/>
</dbReference>
<accession>A0A1S8LDZ7</accession>
<reference evidence="1 2" key="1">
    <citation type="submission" date="2022-04" db="EMBL/GenBank/DDBJ databases">
        <title>Genome sequence of C. roseum typestrain.</title>
        <authorList>
            <person name="Poehlein A."/>
            <person name="Schoch T."/>
            <person name="Duerre P."/>
            <person name="Daniel R."/>
        </authorList>
    </citation>
    <scope>NUCLEOTIDE SEQUENCE [LARGE SCALE GENOMIC DNA]</scope>
    <source>
        <strain evidence="1 2">DSM 7320</strain>
    </source>
</reference>
<evidence type="ECO:0000313" key="1">
    <source>
        <dbReference type="EMBL" id="URZ10307.1"/>
    </source>
</evidence>
<dbReference type="PROSITE" id="PS51186">
    <property type="entry name" value="GNAT"/>
    <property type="match status" value="1"/>
</dbReference>
<evidence type="ECO:0000313" key="2">
    <source>
        <dbReference type="Proteomes" id="UP000190951"/>
    </source>
</evidence>
<dbReference type="Gene3D" id="3.40.630.30">
    <property type="match status" value="1"/>
</dbReference>
<dbReference type="InterPro" id="IPR052777">
    <property type="entry name" value="Acetyltransferase_Enz"/>
</dbReference>
<protein>
    <submittedName>
        <fullName evidence="1">Uncharacterized protein</fullName>
    </submittedName>
</protein>
<proteinExistence type="predicted"/>